<protein>
    <submittedName>
        <fullName evidence="1">Uncharacterized protein</fullName>
    </submittedName>
</protein>
<evidence type="ECO:0000313" key="1">
    <source>
        <dbReference type="EMBL" id="CUX63955.1"/>
    </source>
</evidence>
<dbReference type="AlphaFoldDB" id="A0A1S7S7D9"/>
<proteinExistence type="predicted"/>
<organism evidence="1 2">
    <name type="scientific">Agrobacterium deltaense Zutra 3/1</name>
    <dbReference type="NCBI Taxonomy" id="1183427"/>
    <lineage>
        <taxon>Bacteria</taxon>
        <taxon>Pseudomonadati</taxon>
        <taxon>Pseudomonadota</taxon>
        <taxon>Alphaproteobacteria</taxon>
        <taxon>Hyphomicrobiales</taxon>
        <taxon>Rhizobiaceae</taxon>
        <taxon>Rhizobium/Agrobacterium group</taxon>
        <taxon>Agrobacterium</taxon>
    </lineage>
</organism>
<accession>A0A1S7S7D9</accession>
<dbReference type="Proteomes" id="UP000191987">
    <property type="component" value="Unassembled WGS sequence"/>
</dbReference>
<dbReference type="EMBL" id="FBWG01000050">
    <property type="protein sequence ID" value="CUX63955.1"/>
    <property type="molecule type" value="Genomic_DNA"/>
</dbReference>
<name>A0A1S7S7D9_9HYPH</name>
<sequence>MHRVAALPSLTGTHARACKTLQLVRASASATDSSFPQHARAQLLAPADDRFVVRLGPRNIRRVGPIQKSPERLLPAMLCSQRFCLGIRLSGRQGAVTKKDTGRGDLSFDLGIDGAADPSTVPGYVQSVRTCVHPLVALKPER</sequence>
<gene>
    <name evidence="1" type="ORF">AGR7C_pTi0207</name>
</gene>
<evidence type="ECO:0000313" key="2">
    <source>
        <dbReference type="Proteomes" id="UP000191987"/>
    </source>
</evidence>
<reference evidence="1 2" key="1">
    <citation type="submission" date="2016-01" db="EMBL/GenBank/DDBJ databases">
        <authorList>
            <person name="Oliw E.H."/>
        </authorList>
    </citation>
    <scope>NUCLEOTIDE SEQUENCE [LARGE SCALE GENOMIC DNA]</scope>
    <source>
        <strain evidence="1 2">Zutra 3-1</strain>
    </source>
</reference>